<organism evidence="1 2">
    <name type="scientific">Racocetra persica</name>
    <dbReference type="NCBI Taxonomy" id="160502"/>
    <lineage>
        <taxon>Eukaryota</taxon>
        <taxon>Fungi</taxon>
        <taxon>Fungi incertae sedis</taxon>
        <taxon>Mucoromycota</taxon>
        <taxon>Glomeromycotina</taxon>
        <taxon>Glomeromycetes</taxon>
        <taxon>Diversisporales</taxon>
        <taxon>Gigasporaceae</taxon>
        <taxon>Racocetra</taxon>
    </lineage>
</organism>
<sequence length="79" mass="9422">FYIVTGGRPEINDYIPKCYASLMERNRIKHAIEQFQNADIKLQEVQLISKPRKLHHPKAYYNSRLLNPFALNNLREHEK</sequence>
<evidence type="ECO:0000313" key="2">
    <source>
        <dbReference type="Proteomes" id="UP000789920"/>
    </source>
</evidence>
<comment type="caution">
    <text evidence="1">The sequence shown here is derived from an EMBL/GenBank/DDBJ whole genome shotgun (WGS) entry which is preliminary data.</text>
</comment>
<gene>
    <name evidence="1" type="ORF">RPERSI_LOCUS15799</name>
</gene>
<feature type="non-terminal residue" evidence="1">
    <location>
        <position position="1"/>
    </location>
</feature>
<accession>A0ACA9QVI8</accession>
<proteinExistence type="predicted"/>
<evidence type="ECO:0000313" key="1">
    <source>
        <dbReference type="EMBL" id="CAG8765996.1"/>
    </source>
</evidence>
<protein>
    <submittedName>
        <fullName evidence="1">3845_t:CDS:1</fullName>
    </submittedName>
</protein>
<feature type="non-terminal residue" evidence="1">
    <location>
        <position position="79"/>
    </location>
</feature>
<keyword evidence="2" id="KW-1185">Reference proteome</keyword>
<name>A0ACA9QVI8_9GLOM</name>
<dbReference type="Proteomes" id="UP000789920">
    <property type="component" value="Unassembled WGS sequence"/>
</dbReference>
<reference evidence="1" key="1">
    <citation type="submission" date="2021-06" db="EMBL/GenBank/DDBJ databases">
        <authorList>
            <person name="Kallberg Y."/>
            <person name="Tangrot J."/>
            <person name="Rosling A."/>
        </authorList>
    </citation>
    <scope>NUCLEOTIDE SEQUENCE</scope>
    <source>
        <strain evidence="1">MA461A</strain>
    </source>
</reference>
<dbReference type="EMBL" id="CAJVQC010038370">
    <property type="protein sequence ID" value="CAG8765996.1"/>
    <property type="molecule type" value="Genomic_DNA"/>
</dbReference>